<organism evidence="1 2">
    <name type="scientific">Acinetobacter gerneri</name>
    <dbReference type="NCBI Taxonomy" id="202952"/>
    <lineage>
        <taxon>Bacteria</taxon>
        <taxon>Pseudomonadati</taxon>
        <taxon>Pseudomonadota</taxon>
        <taxon>Gammaproteobacteria</taxon>
        <taxon>Moraxellales</taxon>
        <taxon>Moraxellaceae</taxon>
        <taxon>Acinetobacter</taxon>
    </lineage>
</organism>
<dbReference type="EMBL" id="JAVIDA010000007">
    <property type="protein sequence ID" value="MDQ9071260.1"/>
    <property type="molecule type" value="Genomic_DNA"/>
</dbReference>
<dbReference type="AlphaFoldDB" id="A0AAW8JI05"/>
<evidence type="ECO:0008006" key="3">
    <source>
        <dbReference type="Google" id="ProtNLM"/>
    </source>
</evidence>
<proteinExistence type="predicted"/>
<dbReference type="RefSeq" id="WP_308955650.1">
    <property type="nucleotide sequence ID" value="NZ_JAVICY010000006.1"/>
</dbReference>
<evidence type="ECO:0000313" key="2">
    <source>
        <dbReference type="Proteomes" id="UP001243195"/>
    </source>
</evidence>
<protein>
    <recommendedName>
        <fullName evidence="3">DUF3887 domain-containing protein</fullName>
    </recommendedName>
</protein>
<reference evidence="1" key="1">
    <citation type="submission" date="2023-08" db="EMBL/GenBank/DDBJ databases">
        <title>Emergence of clinically-relevant ST2 carbapenem-resistant Acinetobacter baumannii strains in hospital sewages in Zhejiang, East of China.</title>
        <authorList>
            <person name="Kaichao C."/>
            <person name="Zhang R."/>
        </authorList>
    </citation>
    <scope>NUCLEOTIDE SEQUENCE</scope>
    <source>
        <strain evidence="1">M-SY-60</strain>
    </source>
</reference>
<sequence length="122" mass="13987">MNDQKQFSLSISPAQYQHAIALYDALLTQDFNKIYDLINLQVKAELQQKTESLQAAFTVLEGKNQTEAELIAIEKTTDASWGQIYKVSFRFDYVENNILYTVVFADGNKPDIIGFWINQTQN</sequence>
<dbReference type="Proteomes" id="UP001243195">
    <property type="component" value="Unassembled WGS sequence"/>
</dbReference>
<accession>A0AAW8JI05</accession>
<gene>
    <name evidence="1" type="ORF">RFH51_07315</name>
</gene>
<comment type="caution">
    <text evidence="1">The sequence shown here is derived from an EMBL/GenBank/DDBJ whole genome shotgun (WGS) entry which is preliminary data.</text>
</comment>
<name>A0AAW8JI05_9GAMM</name>
<evidence type="ECO:0000313" key="1">
    <source>
        <dbReference type="EMBL" id="MDQ9071260.1"/>
    </source>
</evidence>